<evidence type="ECO:0000313" key="9">
    <source>
        <dbReference type="Proteomes" id="UP000184356"/>
    </source>
</evidence>
<evidence type="ECO:0000259" key="7">
    <source>
        <dbReference type="Pfam" id="PF01266"/>
    </source>
</evidence>
<dbReference type="STRING" id="1036612.A0A1L9TQR1"/>
<keyword evidence="6" id="KW-1133">Transmembrane helix</keyword>
<dbReference type="VEuPathDB" id="FungiDB:ASPSYDRAFT_40301"/>
<dbReference type="Gene3D" id="3.30.9.10">
    <property type="entry name" value="D-Amino Acid Oxidase, subunit A, domain 2"/>
    <property type="match status" value="1"/>
</dbReference>
<name>A0A1L9TQR1_9EURO</name>
<organism evidence="8 9">
    <name type="scientific">Aspergillus sydowii CBS 593.65</name>
    <dbReference type="NCBI Taxonomy" id="1036612"/>
    <lineage>
        <taxon>Eukaryota</taxon>
        <taxon>Fungi</taxon>
        <taxon>Dikarya</taxon>
        <taxon>Ascomycota</taxon>
        <taxon>Pezizomycotina</taxon>
        <taxon>Eurotiomycetes</taxon>
        <taxon>Eurotiomycetidae</taxon>
        <taxon>Eurotiales</taxon>
        <taxon>Aspergillaceae</taxon>
        <taxon>Aspergillus</taxon>
        <taxon>Aspergillus subgen. Nidulantes</taxon>
    </lineage>
</organism>
<dbReference type="EMBL" id="KV878583">
    <property type="protein sequence ID" value="OJJ61764.1"/>
    <property type="molecule type" value="Genomic_DNA"/>
</dbReference>
<reference evidence="9" key="1">
    <citation type="journal article" date="2017" name="Genome Biol.">
        <title>Comparative genomics reveals high biological diversity and specific adaptations in the industrially and medically important fungal genus Aspergillus.</title>
        <authorList>
            <person name="de Vries R.P."/>
            <person name="Riley R."/>
            <person name="Wiebenga A."/>
            <person name="Aguilar-Osorio G."/>
            <person name="Amillis S."/>
            <person name="Uchima C.A."/>
            <person name="Anderluh G."/>
            <person name="Asadollahi M."/>
            <person name="Askin M."/>
            <person name="Barry K."/>
            <person name="Battaglia E."/>
            <person name="Bayram O."/>
            <person name="Benocci T."/>
            <person name="Braus-Stromeyer S.A."/>
            <person name="Caldana C."/>
            <person name="Canovas D."/>
            <person name="Cerqueira G.C."/>
            <person name="Chen F."/>
            <person name="Chen W."/>
            <person name="Choi C."/>
            <person name="Clum A."/>
            <person name="Dos Santos R.A."/>
            <person name="Damasio A.R."/>
            <person name="Diallinas G."/>
            <person name="Emri T."/>
            <person name="Fekete E."/>
            <person name="Flipphi M."/>
            <person name="Freyberg S."/>
            <person name="Gallo A."/>
            <person name="Gournas C."/>
            <person name="Habgood R."/>
            <person name="Hainaut M."/>
            <person name="Harispe M.L."/>
            <person name="Henrissat B."/>
            <person name="Hilden K.S."/>
            <person name="Hope R."/>
            <person name="Hossain A."/>
            <person name="Karabika E."/>
            <person name="Karaffa L."/>
            <person name="Karanyi Z."/>
            <person name="Krasevec N."/>
            <person name="Kuo A."/>
            <person name="Kusch H."/>
            <person name="LaButti K."/>
            <person name="Lagendijk E.L."/>
            <person name="Lapidus A."/>
            <person name="Levasseur A."/>
            <person name="Lindquist E."/>
            <person name="Lipzen A."/>
            <person name="Logrieco A.F."/>
            <person name="MacCabe A."/>
            <person name="Maekelae M.R."/>
            <person name="Malavazi I."/>
            <person name="Melin P."/>
            <person name="Meyer V."/>
            <person name="Mielnichuk N."/>
            <person name="Miskei M."/>
            <person name="Molnar A.P."/>
            <person name="Mule G."/>
            <person name="Ngan C.Y."/>
            <person name="Orejas M."/>
            <person name="Orosz E."/>
            <person name="Ouedraogo J.P."/>
            <person name="Overkamp K.M."/>
            <person name="Park H.-S."/>
            <person name="Perrone G."/>
            <person name="Piumi F."/>
            <person name="Punt P.J."/>
            <person name="Ram A.F."/>
            <person name="Ramon A."/>
            <person name="Rauscher S."/>
            <person name="Record E."/>
            <person name="Riano-Pachon D.M."/>
            <person name="Robert V."/>
            <person name="Roehrig J."/>
            <person name="Ruller R."/>
            <person name="Salamov A."/>
            <person name="Salih N.S."/>
            <person name="Samson R.A."/>
            <person name="Sandor E."/>
            <person name="Sanguinetti M."/>
            <person name="Schuetze T."/>
            <person name="Sepcic K."/>
            <person name="Shelest E."/>
            <person name="Sherlock G."/>
            <person name="Sophianopoulou V."/>
            <person name="Squina F.M."/>
            <person name="Sun H."/>
            <person name="Susca A."/>
            <person name="Todd R.B."/>
            <person name="Tsang A."/>
            <person name="Unkles S.E."/>
            <person name="van de Wiele N."/>
            <person name="van Rossen-Uffink D."/>
            <person name="Oliveira J.V."/>
            <person name="Vesth T.C."/>
            <person name="Visser J."/>
            <person name="Yu J.-H."/>
            <person name="Zhou M."/>
            <person name="Andersen M.R."/>
            <person name="Archer D.B."/>
            <person name="Baker S.E."/>
            <person name="Benoit I."/>
            <person name="Brakhage A.A."/>
            <person name="Braus G.H."/>
            <person name="Fischer R."/>
            <person name="Frisvad J.C."/>
            <person name="Goldman G.H."/>
            <person name="Houbraken J."/>
            <person name="Oakley B."/>
            <person name="Pocsi I."/>
            <person name="Scazzocchio C."/>
            <person name="Seiboth B."/>
            <person name="vanKuyk P.A."/>
            <person name="Wortman J."/>
            <person name="Dyer P.S."/>
            <person name="Grigoriev I.V."/>
        </authorList>
    </citation>
    <scope>NUCLEOTIDE SEQUENCE [LARGE SCALE GENOMIC DNA]</scope>
    <source>
        <strain evidence="9">CBS 593.65</strain>
    </source>
</reference>
<keyword evidence="6" id="KW-0812">Transmembrane</keyword>
<sequence length="441" mass="49161">MSTENPSYLILGAGIFGVSTAYYLIKSNPNASVTLVDRDAFDAETRVAASWDWNKVVRADYADIDYCRLALEAQDIFNNDPLWMPYFHETGVYWVCRDEYGQEVVNNYKKLGRKAEIAAFPLEEARKMYGGLFDKADYTDAREVLVNRTSGWGAAGDALRAVTREAIKLGVKYVQADVRTLLFNGQNECIGVKTAKGEEVKASKVVLSTGAFTAKLLEYSAAATGKEDLRAGPRIVAGGITTGMVTLDENSYDKFAKMPVGFQGYAADKGPFLGTLPPTPDKELKWWGATIFSNTQEVLPGRFVSAPPTDQDYSQWKVSKKLQDDVRYSARMFYGSQTASWSFDKFRICWDAFTPTGDFIISPHSAAKGLYVATCGSFHGFKFFPVIGKYIVQMLEGKLDSHLTQKWAWDRTAEQLDSSLNPEWPRSEMKDMLDAKPVAKL</sequence>
<evidence type="ECO:0000256" key="6">
    <source>
        <dbReference type="SAM" id="Phobius"/>
    </source>
</evidence>
<protein>
    <recommendedName>
        <fullName evidence="7">FAD dependent oxidoreductase domain-containing protein</fullName>
    </recommendedName>
</protein>
<gene>
    <name evidence="8" type="ORF">ASPSYDRAFT_40301</name>
</gene>
<keyword evidence="6" id="KW-0472">Membrane</keyword>
<dbReference type="Gene3D" id="3.50.50.60">
    <property type="entry name" value="FAD/NAD(P)-binding domain"/>
    <property type="match status" value="1"/>
</dbReference>
<evidence type="ECO:0000256" key="1">
    <source>
        <dbReference type="ARBA" id="ARBA00001974"/>
    </source>
</evidence>
<dbReference type="Pfam" id="PF01266">
    <property type="entry name" value="DAO"/>
    <property type="match status" value="1"/>
</dbReference>
<dbReference type="InterPro" id="IPR006076">
    <property type="entry name" value="FAD-dep_OxRdtase"/>
</dbReference>
<dbReference type="AlphaFoldDB" id="A0A1L9TQR1"/>
<accession>A0A1L9TQR1</accession>
<dbReference type="RefSeq" id="XP_040705570.1">
    <property type="nucleotide sequence ID" value="XM_040846060.1"/>
</dbReference>
<keyword evidence="4" id="KW-0274">FAD</keyword>
<keyword evidence="3" id="KW-0285">Flavoprotein</keyword>
<feature type="transmembrane region" description="Helical" evidence="6">
    <location>
        <begin position="7"/>
        <end position="25"/>
    </location>
</feature>
<comment type="cofactor">
    <cofactor evidence="1">
        <name>FAD</name>
        <dbReference type="ChEBI" id="CHEBI:57692"/>
    </cofactor>
</comment>
<dbReference type="PANTHER" id="PTHR10961:SF37">
    <property type="entry name" value="FAD DEPENDENT OXIDOREDUCTASE DOMAIN-CONTAINING PROTEIN"/>
    <property type="match status" value="1"/>
</dbReference>
<dbReference type="GO" id="GO:0050660">
    <property type="term" value="F:flavin adenine dinucleotide binding"/>
    <property type="evidence" value="ECO:0007669"/>
    <property type="project" value="InterPro"/>
</dbReference>
<dbReference type="GO" id="GO:0008115">
    <property type="term" value="F:sarcosine oxidase activity"/>
    <property type="evidence" value="ECO:0007669"/>
    <property type="project" value="TreeGrafter"/>
</dbReference>
<keyword evidence="5" id="KW-0560">Oxidoreductase</keyword>
<dbReference type="OrthoDB" id="2219495at2759"/>
<dbReference type="GeneID" id="63762133"/>
<dbReference type="GO" id="GO:0051698">
    <property type="term" value="F:saccharopine oxidase activity"/>
    <property type="evidence" value="ECO:0007669"/>
    <property type="project" value="TreeGrafter"/>
</dbReference>
<dbReference type="Proteomes" id="UP000184356">
    <property type="component" value="Unassembled WGS sequence"/>
</dbReference>
<evidence type="ECO:0000256" key="3">
    <source>
        <dbReference type="ARBA" id="ARBA00022630"/>
    </source>
</evidence>
<comment type="similarity">
    <text evidence="2">Belongs to the MSOX/MTOX family.</text>
</comment>
<dbReference type="SUPFAM" id="SSF51905">
    <property type="entry name" value="FAD/NAD(P)-binding domain"/>
    <property type="match status" value="1"/>
</dbReference>
<evidence type="ECO:0000256" key="2">
    <source>
        <dbReference type="ARBA" id="ARBA00010989"/>
    </source>
</evidence>
<dbReference type="InterPro" id="IPR045170">
    <property type="entry name" value="MTOX"/>
</dbReference>
<proteinExistence type="inferred from homology"/>
<keyword evidence="9" id="KW-1185">Reference proteome</keyword>
<dbReference type="InterPro" id="IPR036188">
    <property type="entry name" value="FAD/NAD-bd_sf"/>
</dbReference>
<evidence type="ECO:0000256" key="4">
    <source>
        <dbReference type="ARBA" id="ARBA00022827"/>
    </source>
</evidence>
<feature type="domain" description="FAD dependent oxidoreductase" evidence="7">
    <location>
        <begin position="8"/>
        <end position="394"/>
    </location>
</feature>
<evidence type="ECO:0000256" key="5">
    <source>
        <dbReference type="ARBA" id="ARBA00023002"/>
    </source>
</evidence>
<evidence type="ECO:0000313" key="8">
    <source>
        <dbReference type="EMBL" id="OJJ61764.1"/>
    </source>
</evidence>
<dbReference type="PANTHER" id="PTHR10961">
    <property type="entry name" value="PEROXISOMAL SARCOSINE OXIDASE"/>
    <property type="match status" value="1"/>
</dbReference>